<feature type="transmembrane region" description="Helical" evidence="1">
    <location>
        <begin position="42"/>
        <end position="60"/>
    </location>
</feature>
<feature type="transmembrane region" description="Helical" evidence="1">
    <location>
        <begin position="350"/>
        <end position="373"/>
    </location>
</feature>
<accession>U4TJ44</accession>
<dbReference type="AlphaFoldDB" id="U4TJ44"/>
<sequence length="377" mass="41589">MTLLHVANVDVQYFCNHVASITHGGDLLMANFWCKRWLRQRWWLFLAIATAILTSLIFWHDQEAATQYVYQQEVGTNSALANLSQTGSRYLNQDRKVIPQYRPEVALLDQIESSLSSVYTALDATTGQQYMAATIQSSQAAGQYQSRAKEWPLQESQSNLNQRVNYYHVLLKHGQILSPPDLTTGFPNGLLPLLHGLLTGWVGAVLIFIGGLIYSLARQAKDRSLIRLAAPRMIDVLRMERQEYAAYVIVEIVTVLAVTMTLTLVSGTKVFADGTLSWQCLVDRAGATVLSTVGWPILIFVVAATAQARLAQAGALLFNVPVAQVVCAVIVPIVFGWQTHSFAVVMTSRTAVPIILLAAIAWGTGFSVTAVWLRKRG</sequence>
<gene>
    <name evidence="2" type="ORF">L248_1512</name>
</gene>
<protein>
    <submittedName>
        <fullName evidence="2">Uncharacterized protein</fullName>
    </submittedName>
</protein>
<evidence type="ECO:0000256" key="1">
    <source>
        <dbReference type="SAM" id="Phobius"/>
    </source>
</evidence>
<keyword evidence="1" id="KW-1133">Transmembrane helix</keyword>
<keyword evidence="1" id="KW-0472">Membrane</keyword>
<proteinExistence type="predicted"/>
<dbReference type="Proteomes" id="UP000030647">
    <property type="component" value="Unassembled WGS sequence"/>
</dbReference>
<dbReference type="HOGENOM" id="CLU_762450_0_0_9"/>
<evidence type="ECO:0000313" key="3">
    <source>
        <dbReference type="Proteomes" id="UP000030647"/>
    </source>
</evidence>
<reference evidence="3" key="1">
    <citation type="journal article" date="2013" name="Genome Announc.">
        <title>Whole-Genome Sequencing of Lactobacillus shenzhenensis Strain LY-73T.</title>
        <authorList>
            <person name="Lin Z."/>
            <person name="Liu Z."/>
            <person name="Yang R."/>
            <person name="Zou Y."/>
            <person name="Wan D."/>
            <person name="Chen J."/>
            <person name="Guo M."/>
            <person name="Zhao J."/>
            <person name="Fang C."/>
            <person name="Yang R."/>
            <person name="Liu F."/>
        </authorList>
    </citation>
    <scope>NUCLEOTIDE SEQUENCE [LARGE SCALE GENOMIC DNA]</scope>
    <source>
        <strain evidence="3">LY-73</strain>
    </source>
</reference>
<feature type="transmembrane region" description="Helical" evidence="1">
    <location>
        <begin position="285"/>
        <end position="304"/>
    </location>
</feature>
<evidence type="ECO:0000313" key="2">
    <source>
        <dbReference type="EMBL" id="ERL64234.1"/>
    </source>
</evidence>
<keyword evidence="1" id="KW-0812">Transmembrane</keyword>
<keyword evidence="3" id="KW-1185">Reference proteome</keyword>
<feature type="transmembrane region" description="Helical" evidence="1">
    <location>
        <begin position="193"/>
        <end position="217"/>
    </location>
</feature>
<name>U4TJ44_9LACO</name>
<feature type="transmembrane region" description="Helical" evidence="1">
    <location>
        <begin position="244"/>
        <end position="265"/>
    </location>
</feature>
<organism evidence="2 3">
    <name type="scientific">Schleiferilactobacillus shenzhenensis LY-73</name>
    <dbReference type="NCBI Taxonomy" id="1231336"/>
    <lineage>
        <taxon>Bacteria</taxon>
        <taxon>Bacillati</taxon>
        <taxon>Bacillota</taxon>
        <taxon>Bacilli</taxon>
        <taxon>Lactobacillales</taxon>
        <taxon>Lactobacillaceae</taxon>
        <taxon>Schleiferilactobacillus</taxon>
    </lineage>
</organism>
<feature type="transmembrane region" description="Helical" evidence="1">
    <location>
        <begin position="316"/>
        <end position="338"/>
    </location>
</feature>
<dbReference type="EMBL" id="KI271602">
    <property type="protein sequence ID" value="ERL64234.1"/>
    <property type="molecule type" value="Genomic_DNA"/>
</dbReference>